<sequence length="59" mass="6785">MTEAVFWTLLSLLSWDKTGDDIAVIEPVVSALSEKRSEKMLTKRGSTFQWIGFYMQGVW</sequence>
<dbReference type="EMBL" id="JAYDYW010000002">
    <property type="protein sequence ID" value="MEE1672476.1"/>
    <property type="molecule type" value="Genomic_DNA"/>
</dbReference>
<proteinExistence type="predicted"/>
<protein>
    <submittedName>
        <fullName evidence="1">Uncharacterized protein</fullName>
    </submittedName>
</protein>
<dbReference type="Proteomes" id="UP001310248">
    <property type="component" value="Unassembled WGS sequence"/>
</dbReference>
<dbReference type="RefSeq" id="WP_329773846.1">
    <property type="nucleotide sequence ID" value="NZ_JAYDYW010000002.1"/>
</dbReference>
<organism evidence="1 2">
    <name type="scientific">Agarivorans aestuarii</name>
    <dbReference type="NCBI Taxonomy" id="1563703"/>
    <lineage>
        <taxon>Bacteria</taxon>
        <taxon>Pseudomonadati</taxon>
        <taxon>Pseudomonadota</taxon>
        <taxon>Gammaproteobacteria</taxon>
        <taxon>Alteromonadales</taxon>
        <taxon>Alteromonadaceae</taxon>
        <taxon>Agarivorans</taxon>
    </lineage>
</organism>
<accession>A0ABU7FZT8</accession>
<reference evidence="2" key="1">
    <citation type="submission" date="2023-07" db="EMBL/GenBank/DDBJ databases">
        <title>Draft genome sequence of Agarivorans aestuarii strain ZMCS4, a CAZymes producing bacteria isolated from the marine brown algae Clodostephus spongiosus.</title>
        <authorList>
            <person name="Lorente B."/>
            <person name="Cabral C."/>
            <person name="Frias J."/>
            <person name="Faria J."/>
            <person name="Toubarro D."/>
        </authorList>
    </citation>
    <scope>NUCLEOTIDE SEQUENCE [LARGE SCALE GENOMIC DNA]</scope>
    <source>
        <strain evidence="2">ZMCS4</strain>
    </source>
</reference>
<name>A0ABU7FZT8_9ALTE</name>
<evidence type="ECO:0000313" key="2">
    <source>
        <dbReference type="Proteomes" id="UP001310248"/>
    </source>
</evidence>
<comment type="caution">
    <text evidence="1">The sequence shown here is derived from an EMBL/GenBank/DDBJ whole genome shotgun (WGS) entry which is preliminary data.</text>
</comment>
<evidence type="ECO:0000313" key="1">
    <source>
        <dbReference type="EMBL" id="MEE1672476.1"/>
    </source>
</evidence>
<keyword evidence="2" id="KW-1185">Reference proteome</keyword>
<reference evidence="1 2" key="2">
    <citation type="submission" date="2023-12" db="EMBL/GenBank/DDBJ databases">
        <authorList>
            <consortium name="Cladostephus spongiosus"/>
            <person name="Lorente B."/>
            <person name="Cabral C."/>
            <person name="Frias J."/>
            <person name="Faria J."/>
            <person name="Toubarro D."/>
        </authorList>
    </citation>
    <scope>NUCLEOTIDE SEQUENCE [LARGE SCALE GENOMIC DNA]</scope>
    <source>
        <strain evidence="1 2">ZMCS4</strain>
    </source>
</reference>
<gene>
    <name evidence="1" type="ORF">SNR37_001805</name>
</gene>